<proteinExistence type="predicted"/>
<dbReference type="AlphaFoldDB" id="A0A7J5U350"/>
<protein>
    <submittedName>
        <fullName evidence="1">Uncharacterized protein</fullName>
    </submittedName>
</protein>
<organism evidence="1 2">
    <name type="scientific">Rudanella paleaurantiibacter</name>
    <dbReference type="NCBI Taxonomy" id="2614655"/>
    <lineage>
        <taxon>Bacteria</taxon>
        <taxon>Pseudomonadati</taxon>
        <taxon>Bacteroidota</taxon>
        <taxon>Cytophagia</taxon>
        <taxon>Cytophagales</taxon>
        <taxon>Cytophagaceae</taxon>
        <taxon>Rudanella</taxon>
    </lineage>
</organism>
<name>A0A7J5U350_9BACT</name>
<keyword evidence="2" id="KW-1185">Reference proteome</keyword>
<comment type="caution">
    <text evidence="1">The sequence shown here is derived from an EMBL/GenBank/DDBJ whole genome shotgun (WGS) entry which is preliminary data.</text>
</comment>
<dbReference type="Proteomes" id="UP000488299">
    <property type="component" value="Unassembled WGS sequence"/>
</dbReference>
<accession>A0A7J5U350</accession>
<dbReference type="EMBL" id="WELI01000002">
    <property type="protein sequence ID" value="KAB7731912.1"/>
    <property type="molecule type" value="Genomic_DNA"/>
</dbReference>
<evidence type="ECO:0000313" key="1">
    <source>
        <dbReference type="EMBL" id="KAB7731912.1"/>
    </source>
</evidence>
<reference evidence="1 2" key="1">
    <citation type="submission" date="2019-10" db="EMBL/GenBank/DDBJ databases">
        <title>Rudanella paleaurantiibacter sp. nov., isolated from sludge.</title>
        <authorList>
            <person name="Xu S.Q."/>
        </authorList>
    </citation>
    <scope>NUCLEOTIDE SEQUENCE [LARGE SCALE GENOMIC DNA]</scope>
    <source>
        <strain evidence="1 2">HX-22-17</strain>
    </source>
</reference>
<evidence type="ECO:0000313" key="2">
    <source>
        <dbReference type="Proteomes" id="UP000488299"/>
    </source>
</evidence>
<gene>
    <name evidence="1" type="ORF">F5984_06735</name>
</gene>
<sequence length="132" mass="15266">MDIEFFKASELDGNIKATIHANGKLGFNRNAEKKLNLESVKTVKIGRTKEYEKDRNLFLITTETDDVDGFAVMKSGSYFYANTRSLFDLLGEDYENVKVIYDIVEIELNGQKIFKLKRRTLERKKGESEIEE</sequence>